<dbReference type="PROSITE" id="PS51257">
    <property type="entry name" value="PROKAR_LIPOPROTEIN"/>
    <property type="match status" value="1"/>
</dbReference>
<keyword evidence="1" id="KW-0732">Signal</keyword>
<dbReference type="EMBL" id="PYJM01000010">
    <property type="protein sequence ID" value="PUA41722.1"/>
    <property type="molecule type" value="Genomic_DNA"/>
</dbReference>
<sequence length="195" mass="20701">MFGSRNIFAIGLIGLLAGCSSMPAEMALNSPVYNAQNAGLVVGALLEGGPYGTYLEFRDIKSGKTYGWGPKDDYSAWLPAGDYEVSRLGHRRGVMGAYSKPLRFTVTQGQLNYLGEMVYGCSAVAQPAAVYGVLNCGALALGECTVPSPNVNVCVVDRQDQAIKHFLQQHPEQAPLPVRNAVMSAAASGPSVRFP</sequence>
<protein>
    <recommendedName>
        <fullName evidence="4">Lipoprotein</fullName>
    </recommendedName>
</protein>
<feature type="signal peptide" evidence="1">
    <location>
        <begin position="1"/>
        <end position="26"/>
    </location>
</feature>
<name>A0A2T6GC55_9PSED</name>
<reference evidence="2 3" key="1">
    <citation type="submission" date="2018-03" db="EMBL/GenBank/DDBJ databases">
        <title>Draft genome sequence of the plant growth promoting rhizobacterium Pseudomonas protegens strain BNJ-SS-45 isolated from wheat (Triticum aestivum) rhizosphere.</title>
        <authorList>
            <person name="Bajpai A."/>
            <person name="Shende K."/>
            <person name="Meena N."/>
            <person name="Upadhyayula S.R."/>
            <person name="Suravajhala P."/>
            <person name="Medicherla K.M."/>
            <person name="Johri B.N."/>
        </authorList>
    </citation>
    <scope>NUCLEOTIDE SEQUENCE [LARGE SCALE GENOMIC DNA]</scope>
    <source>
        <strain evidence="2 3">BNJ-SS-45</strain>
    </source>
</reference>
<organism evidence="2 3">
    <name type="scientific">Pseudomonas protegens</name>
    <dbReference type="NCBI Taxonomy" id="380021"/>
    <lineage>
        <taxon>Bacteria</taxon>
        <taxon>Pseudomonadati</taxon>
        <taxon>Pseudomonadota</taxon>
        <taxon>Gammaproteobacteria</taxon>
        <taxon>Pseudomonadales</taxon>
        <taxon>Pseudomonadaceae</taxon>
        <taxon>Pseudomonas</taxon>
    </lineage>
</organism>
<dbReference type="Proteomes" id="UP000244178">
    <property type="component" value="Unassembled WGS sequence"/>
</dbReference>
<dbReference type="AlphaFoldDB" id="A0A2T6GC55"/>
<comment type="caution">
    <text evidence="2">The sequence shown here is derived from an EMBL/GenBank/DDBJ whole genome shotgun (WGS) entry which is preliminary data.</text>
</comment>
<evidence type="ECO:0000313" key="3">
    <source>
        <dbReference type="Proteomes" id="UP000244178"/>
    </source>
</evidence>
<gene>
    <name evidence="2" type="ORF">C5U62_30875</name>
</gene>
<evidence type="ECO:0000313" key="2">
    <source>
        <dbReference type="EMBL" id="PUA41722.1"/>
    </source>
</evidence>
<evidence type="ECO:0000256" key="1">
    <source>
        <dbReference type="SAM" id="SignalP"/>
    </source>
</evidence>
<proteinExistence type="predicted"/>
<evidence type="ECO:0008006" key="4">
    <source>
        <dbReference type="Google" id="ProtNLM"/>
    </source>
</evidence>
<feature type="chain" id="PRO_5015470046" description="Lipoprotein" evidence="1">
    <location>
        <begin position="27"/>
        <end position="195"/>
    </location>
</feature>
<accession>A0A2T6GC55</accession>